<dbReference type="AlphaFoldDB" id="A0A1M6JIN0"/>
<dbReference type="Pfam" id="PF20351">
    <property type="entry name" value="DUF6646"/>
    <property type="match status" value="1"/>
</dbReference>
<sequence length="165" mass="17785">MKKGLLVACLLLSIGFVSAQAYQGKGDSKFQIGANFQTNGTGIVTTYDFGMGENFSMGLQGSYILGVEKTIGADFGDRIDLKARFNANLGSVMNLGEMVDVYPGLDLGLRNFGGHVGMRYFFSDGFGIFSELGFPLAKYKTENLTPAEELNNQVVFSIGASFNLN</sequence>
<organism evidence="2 3">
    <name type="scientific">Arenibacter nanhaiticus</name>
    <dbReference type="NCBI Taxonomy" id="558155"/>
    <lineage>
        <taxon>Bacteria</taxon>
        <taxon>Pseudomonadati</taxon>
        <taxon>Bacteroidota</taxon>
        <taxon>Flavobacteriia</taxon>
        <taxon>Flavobacteriales</taxon>
        <taxon>Flavobacteriaceae</taxon>
        <taxon>Arenibacter</taxon>
    </lineage>
</organism>
<gene>
    <name evidence="2" type="ORF">SAMN04487911_12214</name>
</gene>
<feature type="signal peptide" evidence="1">
    <location>
        <begin position="1"/>
        <end position="19"/>
    </location>
</feature>
<reference evidence="2 3" key="1">
    <citation type="submission" date="2016-11" db="EMBL/GenBank/DDBJ databases">
        <authorList>
            <person name="Jaros S."/>
            <person name="Januszkiewicz K."/>
            <person name="Wedrychowicz H."/>
        </authorList>
    </citation>
    <scope>NUCLEOTIDE SEQUENCE [LARGE SCALE GENOMIC DNA]</scope>
    <source>
        <strain evidence="2 3">CGMCC 1.8863</strain>
    </source>
</reference>
<evidence type="ECO:0000313" key="3">
    <source>
        <dbReference type="Proteomes" id="UP000184231"/>
    </source>
</evidence>
<evidence type="ECO:0000256" key="1">
    <source>
        <dbReference type="SAM" id="SignalP"/>
    </source>
</evidence>
<accession>A0A1M6JIN0</accession>
<feature type="chain" id="PRO_5012816346" description="Outer membrane protein beta-barrel domain-containing protein" evidence="1">
    <location>
        <begin position="20"/>
        <end position="165"/>
    </location>
</feature>
<keyword evidence="1" id="KW-0732">Signal</keyword>
<evidence type="ECO:0008006" key="4">
    <source>
        <dbReference type="Google" id="ProtNLM"/>
    </source>
</evidence>
<dbReference type="OrthoDB" id="1118003at2"/>
<protein>
    <recommendedName>
        <fullName evidence="4">Outer membrane protein beta-barrel domain-containing protein</fullName>
    </recommendedName>
</protein>
<dbReference type="EMBL" id="FQYX01000022">
    <property type="protein sequence ID" value="SHJ46472.1"/>
    <property type="molecule type" value="Genomic_DNA"/>
</dbReference>
<dbReference type="Proteomes" id="UP000184231">
    <property type="component" value="Unassembled WGS sequence"/>
</dbReference>
<dbReference type="STRING" id="558155.SAMN04487911_12214"/>
<name>A0A1M6JIN0_9FLAO</name>
<evidence type="ECO:0000313" key="2">
    <source>
        <dbReference type="EMBL" id="SHJ46472.1"/>
    </source>
</evidence>
<proteinExistence type="predicted"/>
<keyword evidence="3" id="KW-1185">Reference proteome</keyword>
<dbReference type="InterPro" id="IPR046588">
    <property type="entry name" value="DUF6646"/>
</dbReference>
<dbReference type="RefSeq" id="WP_072765141.1">
    <property type="nucleotide sequence ID" value="NZ_FQYX01000022.1"/>
</dbReference>